<evidence type="ECO:0000313" key="1">
    <source>
        <dbReference type="EMBL" id="MDQ0515089.1"/>
    </source>
</evidence>
<dbReference type="SUPFAM" id="SSF46785">
    <property type="entry name" value="Winged helix' DNA-binding domain"/>
    <property type="match status" value="1"/>
</dbReference>
<accession>A0ABU0M2B5</accession>
<comment type="caution">
    <text evidence="1">The sequence shown here is derived from an EMBL/GenBank/DDBJ whole genome shotgun (WGS) entry which is preliminary data.</text>
</comment>
<dbReference type="InterPro" id="IPR036390">
    <property type="entry name" value="WH_DNA-bd_sf"/>
</dbReference>
<sequence length="94" mass="10242">MTRSADRAQVSALMAERLDALAEGRSLDPTELARAIAGPDEKRWRLLMPAIREVAVGLAEKGSAAILRKGRIVDPREFKGVYRIARAADVKAEA</sequence>
<dbReference type="InterPro" id="IPR021660">
    <property type="entry name" value="DUF3253"/>
</dbReference>
<dbReference type="RefSeq" id="WP_266281437.1">
    <property type="nucleotide sequence ID" value="NZ_JAPKNF010000001.1"/>
</dbReference>
<name>A0ABU0M2B5_9HYPH</name>
<dbReference type="Gene3D" id="1.10.10.10">
    <property type="entry name" value="Winged helix-like DNA-binding domain superfamily/Winged helix DNA-binding domain"/>
    <property type="match status" value="1"/>
</dbReference>
<dbReference type="Pfam" id="PF11625">
    <property type="entry name" value="DUF3253"/>
    <property type="match status" value="1"/>
</dbReference>
<gene>
    <name evidence="1" type="ORF">QO015_000702</name>
</gene>
<reference evidence="1 2" key="1">
    <citation type="submission" date="2023-07" db="EMBL/GenBank/DDBJ databases">
        <title>Genomic Encyclopedia of Type Strains, Phase IV (KMG-IV): sequencing the most valuable type-strain genomes for metagenomic binning, comparative biology and taxonomic classification.</title>
        <authorList>
            <person name="Goeker M."/>
        </authorList>
    </citation>
    <scope>NUCLEOTIDE SEQUENCE [LARGE SCALE GENOMIC DNA]</scope>
    <source>
        <strain evidence="1 2">B1-1</strain>
    </source>
</reference>
<keyword evidence="2" id="KW-1185">Reference proteome</keyword>
<proteinExistence type="predicted"/>
<protein>
    <recommendedName>
        <fullName evidence="3">DUF3253 domain-containing protein</fullName>
    </recommendedName>
</protein>
<organism evidence="1 2">
    <name type="scientific">Kaistia geumhonensis</name>
    <dbReference type="NCBI Taxonomy" id="410839"/>
    <lineage>
        <taxon>Bacteria</taxon>
        <taxon>Pseudomonadati</taxon>
        <taxon>Pseudomonadota</taxon>
        <taxon>Alphaproteobacteria</taxon>
        <taxon>Hyphomicrobiales</taxon>
        <taxon>Kaistiaceae</taxon>
        <taxon>Kaistia</taxon>
    </lineage>
</organism>
<evidence type="ECO:0000313" key="2">
    <source>
        <dbReference type="Proteomes" id="UP001223743"/>
    </source>
</evidence>
<dbReference type="InterPro" id="IPR036388">
    <property type="entry name" value="WH-like_DNA-bd_sf"/>
</dbReference>
<dbReference type="Proteomes" id="UP001223743">
    <property type="component" value="Unassembled WGS sequence"/>
</dbReference>
<evidence type="ECO:0008006" key="3">
    <source>
        <dbReference type="Google" id="ProtNLM"/>
    </source>
</evidence>
<dbReference type="EMBL" id="JAUSWJ010000001">
    <property type="protein sequence ID" value="MDQ0515089.1"/>
    <property type="molecule type" value="Genomic_DNA"/>
</dbReference>